<protein>
    <submittedName>
        <fullName evidence="3">Putative membrane protein YuaF</fullName>
    </submittedName>
</protein>
<organism evidence="3 4">
    <name type="scientific">Paenibacillus nuruki</name>
    <dbReference type="NCBI Taxonomy" id="1886670"/>
    <lineage>
        <taxon>Bacteria</taxon>
        <taxon>Bacillati</taxon>
        <taxon>Bacillota</taxon>
        <taxon>Bacilli</taxon>
        <taxon>Bacillales</taxon>
        <taxon>Paenibacillaceae</taxon>
        <taxon>Paenibacillus</taxon>
    </lineage>
</organism>
<sequence>METLFWICLITGALYALFSLLFGDLLGDALGGIDLPGFDLFKPVILAAAVTLFGGAGIMLVRYSSFAPVAVVLLALLIAVVGGMFVFFVYVKPMENSEVSTSYSIQEMIGRIGEVTIPVPQVGYGEVMIKLTGGNTLHIAYSFDRCALAAGMRVVIVEEQEGTLGVSLLEDSI</sequence>
<dbReference type="Proteomes" id="UP000094578">
    <property type="component" value="Unassembled WGS sequence"/>
</dbReference>
<dbReference type="InterPro" id="IPR012340">
    <property type="entry name" value="NA-bd_OB-fold"/>
</dbReference>
<comment type="caution">
    <text evidence="3">The sequence shown here is derived from an EMBL/GenBank/DDBJ whole genome shotgun (WGS) entry which is preliminary data.</text>
</comment>
<dbReference type="EMBL" id="MDER01000075">
    <property type="protein sequence ID" value="ODP26763.1"/>
    <property type="molecule type" value="Genomic_DNA"/>
</dbReference>
<keyword evidence="4" id="KW-1185">Reference proteome</keyword>
<keyword evidence="1" id="KW-0812">Transmembrane</keyword>
<evidence type="ECO:0000313" key="4">
    <source>
        <dbReference type="Proteomes" id="UP000094578"/>
    </source>
</evidence>
<proteinExistence type="predicted"/>
<feature type="domain" description="Membrane protein NfeD2 N-terminal transmembrane" evidence="2">
    <location>
        <begin position="1"/>
        <end position="98"/>
    </location>
</feature>
<dbReference type="Pfam" id="PF25842">
    <property type="entry name" value="NfeD_TM"/>
    <property type="match status" value="1"/>
</dbReference>
<evidence type="ECO:0000256" key="1">
    <source>
        <dbReference type="SAM" id="Phobius"/>
    </source>
</evidence>
<name>A0A1E3KZC4_9BACL</name>
<reference evidence="3 4" key="1">
    <citation type="submission" date="2016-08" db="EMBL/GenBank/DDBJ databases">
        <title>Genome sequencing of Paenibacillus sp. TI45-13ar, isolated from Korean traditional nuruk.</title>
        <authorList>
            <person name="Kim S.-J."/>
        </authorList>
    </citation>
    <scope>NUCLEOTIDE SEQUENCE [LARGE SCALE GENOMIC DNA]</scope>
    <source>
        <strain evidence="3 4">TI45-13ar</strain>
    </source>
</reference>
<gene>
    <name evidence="3" type="ORF">PTI45_03865</name>
</gene>
<evidence type="ECO:0000259" key="2">
    <source>
        <dbReference type="Pfam" id="PF25842"/>
    </source>
</evidence>
<dbReference type="InterPro" id="IPR058653">
    <property type="entry name" value="NfeD2_TM"/>
</dbReference>
<dbReference type="RefSeq" id="WP_069329211.1">
    <property type="nucleotide sequence ID" value="NZ_MDER01000075.1"/>
</dbReference>
<keyword evidence="1" id="KW-1133">Transmembrane helix</keyword>
<dbReference type="Gene3D" id="2.40.50.140">
    <property type="entry name" value="Nucleic acid-binding proteins"/>
    <property type="match status" value="1"/>
</dbReference>
<dbReference type="STRING" id="1886670.PTI45_03865"/>
<feature type="transmembrane region" description="Helical" evidence="1">
    <location>
        <begin position="43"/>
        <end position="61"/>
    </location>
</feature>
<dbReference type="AlphaFoldDB" id="A0A1E3KZC4"/>
<accession>A0A1E3KZC4</accession>
<keyword evidence="1" id="KW-0472">Membrane</keyword>
<evidence type="ECO:0000313" key="3">
    <source>
        <dbReference type="EMBL" id="ODP26763.1"/>
    </source>
</evidence>
<feature type="transmembrane region" description="Helical" evidence="1">
    <location>
        <begin position="68"/>
        <end position="91"/>
    </location>
</feature>